<dbReference type="InterPro" id="IPR036759">
    <property type="entry name" value="TPK_catalytic_sf"/>
</dbReference>
<dbReference type="GO" id="GO:0004788">
    <property type="term" value="F:thiamine diphosphokinase activity"/>
    <property type="evidence" value="ECO:0007669"/>
    <property type="project" value="UniProtKB-UniRule"/>
</dbReference>
<gene>
    <name evidence="7" type="ORF">HNP25_004247</name>
</gene>
<dbReference type="GO" id="GO:0006772">
    <property type="term" value="P:thiamine metabolic process"/>
    <property type="evidence" value="ECO:0007669"/>
    <property type="project" value="UniProtKB-UniRule"/>
</dbReference>
<dbReference type="GO" id="GO:0030975">
    <property type="term" value="F:thiamine binding"/>
    <property type="evidence" value="ECO:0007669"/>
    <property type="project" value="InterPro"/>
</dbReference>
<keyword evidence="2" id="KW-0547">Nucleotide-binding</keyword>
<dbReference type="Proteomes" id="UP000524404">
    <property type="component" value="Unassembled WGS sequence"/>
</dbReference>
<comment type="caution">
    <text evidence="7">The sequence shown here is derived from an EMBL/GenBank/DDBJ whole genome shotgun (WGS) entry which is preliminary data.</text>
</comment>
<evidence type="ECO:0000256" key="2">
    <source>
        <dbReference type="ARBA" id="ARBA00022741"/>
    </source>
</evidence>
<keyword evidence="8" id="KW-1185">Reference proteome</keyword>
<dbReference type="SUPFAM" id="SSF63999">
    <property type="entry name" value="Thiamin pyrophosphokinase, catalytic domain"/>
    <property type="match status" value="1"/>
</dbReference>
<dbReference type="Pfam" id="PF04265">
    <property type="entry name" value="TPK_B1_binding"/>
    <property type="match status" value="1"/>
</dbReference>
<organism evidence="7 8">
    <name type="scientific">Arcicella rosea</name>
    <dbReference type="NCBI Taxonomy" id="502909"/>
    <lineage>
        <taxon>Bacteria</taxon>
        <taxon>Pseudomonadati</taxon>
        <taxon>Bacteroidota</taxon>
        <taxon>Cytophagia</taxon>
        <taxon>Cytophagales</taxon>
        <taxon>Flectobacillaceae</taxon>
        <taxon>Arcicella</taxon>
    </lineage>
</organism>
<evidence type="ECO:0000256" key="3">
    <source>
        <dbReference type="ARBA" id="ARBA00022777"/>
    </source>
</evidence>
<evidence type="ECO:0000313" key="8">
    <source>
        <dbReference type="Proteomes" id="UP000524404"/>
    </source>
</evidence>
<reference evidence="7 8" key="1">
    <citation type="submission" date="2020-08" db="EMBL/GenBank/DDBJ databases">
        <title>Functional genomics of gut bacteria from endangered species of beetles.</title>
        <authorList>
            <person name="Carlos-Shanley C."/>
        </authorList>
    </citation>
    <scope>NUCLEOTIDE SEQUENCE [LARGE SCALE GENOMIC DNA]</scope>
    <source>
        <strain evidence="7 8">S00070</strain>
    </source>
</reference>
<keyword evidence="3 7" id="KW-0418">Kinase</keyword>
<dbReference type="RefSeq" id="WP_184137512.1">
    <property type="nucleotide sequence ID" value="NZ_JACHKT010000050.1"/>
</dbReference>
<keyword evidence="1 7" id="KW-0808">Transferase</keyword>
<sequence length="237" mass="26940">MSSHHVIREQQEPALIIANGEACSFELMGQLLEWSPLVIVLDSAINRVLELGIKVDVLLGDFDVLRNTSDLTLLDEQSIKRAINLDKIREEQYPIEIVHTPDQNKTDLEKAFDYLIEKGFPAVNVIWATGRRADHTITNVTNIVRFREQLKIVVIDDYSKIFILPNTYEKWYPSKTPISLIPIGDVTGINTENLKYELSDDSLKIGYRTGSSNEVKEDGLVKITYKTGDLLMMECND</sequence>
<feature type="domain" description="Thiamin pyrophosphokinase thiamin-binding" evidence="6">
    <location>
        <begin position="159"/>
        <end position="231"/>
    </location>
</feature>
<dbReference type="InterPro" id="IPR007371">
    <property type="entry name" value="TPK_catalytic"/>
</dbReference>
<dbReference type="SUPFAM" id="SSF63862">
    <property type="entry name" value="Thiamin pyrophosphokinase, substrate-binding domain"/>
    <property type="match status" value="1"/>
</dbReference>
<dbReference type="InterPro" id="IPR053149">
    <property type="entry name" value="TPK"/>
</dbReference>
<evidence type="ECO:0000259" key="6">
    <source>
        <dbReference type="SMART" id="SM00983"/>
    </source>
</evidence>
<dbReference type="SMART" id="SM00983">
    <property type="entry name" value="TPK_B1_binding"/>
    <property type="match status" value="1"/>
</dbReference>
<evidence type="ECO:0000313" key="7">
    <source>
        <dbReference type="EMBL" id="MBB6005573.1"/>
    </source>
</evidence>
<accession>A0A841EWW1</accession>
<dbReference type="Gene3D" id="3.40.50.10240">
    <property type="entry name" value="Thiamin pyrophosphokinase, catalytic domain"/>
    <property type="match status" value="1"/>
</dbReference>
<dbReference type="GO" id="GO:0016301">
    <property type="term" value="F:kinase activity"/>
    <property type="evidence" value="ECO:0007669"/>
    <property type="project" value="UniProtKB-KW"/>
</dbReference>
<dbReference type="GO" id="GO:0009229">
    <property type="term" value="P:thiamine diphosphate biosynthetic process"/>
    <property type="evidence" value="ECO:0007669"/>
    <property type="project" value="InterPro"/>
</dbReference>
<dbReference type="Pfam" id="PF04263">
    <property type="entry name" value="TPK_catalytic"/>
    <property type="match status" value="1"/>
</dbReference>
<dbReference type="InterPro" id="IPR036371">
    <property type="entry name" value="TPK_B1-bd_sf"/>
</dbReference>
<dbReference type="CDD" id="cd07995">
    <property type="entry name" value="TPK"/>
    <property type="match status" value="1"/>
</dbReference>
<dbReference type="AlphaFoldDB" id="A0A841EWW1"/>
<dbReference type="PANTHER" id="PTHR41299">
    <property type="entry name" value="THIAMINE PYROPHOSPHOKINASE"/>
    <property type="match status" value="1"/>
</dbReference>
<name>A0A841EWW1_9BACT</name>
<evidence type="ECO:0000256" key="5">
    <source>
        <dbReference type="NCBIfam" id="TIGR01378"/>
    </source>
</evidence>
<dbReference type="InterPro" id="IPR007373">
    <property type="entry name" value="Thiamin_PyroPKinase_B1-bd"/>
</dbReference>
<keyword evidence="4" id="KW-0067">ATP-binding</keyword>
<proteinExistence type="predicted"/>
<dbReference type="NCBIfam" id="TIGR01378">
    <property type="entry name" value="thi_PPkinase"/>
    <property type="match status" value="1"/>
</dbReference>
<dbReference type="GO" id="GO:0005524">
    <property type="term" value="F:ATP binding"/>
    <property type="evidence" value="ECO:0007669"/>
    <property type="project" value="UniProtKB-KW"/>
</dbReference>
<dbReference type="InterPro" id="IPR006282">
    <property type="entry name" value="Thi_PPkinase"/>
</dbReference>
<protein>
    <recommendedName>
        <fullName evidence="5">Thiamine diphosphokinase</fullName>
        <ecNumber evidence="5">2.7.6.2</ecNumber>
    </recommendedName>
</protein>
<dbReference type="PANTHER" id="PTHR41299:SF1">
    <property type="entry name" value="THIAMINE PYROPHOSPHOKINASE"/>
    <property type="match status" value="1"/>
</dbReference>
<evidence type="ECO:0000256" key="1">
    <source>
        <dbReference type="ARBA" id="ARBA00022679"/>
    </source>
</evidence>
<evidence type="ECO:0000256" key="4">
    <source>
        <dbReference type="ARBA" id="ARBA00022840"/>
    </source>
</evidence>
<dbReference type="EC" id="2.7.6.2" evidence="5"/>
<dbReference type="EMBL" id="JACHKT010000050">
    <property type="protein sequence ID" value="MBB6005573.1"/>
    <property type="molecule type" value="Genomic_DNA"/>
</dbReference>